<comment type="catalytic activity">
    <reaction evidence="1">
        <text>Hydrolysis of alkylated DNA, releasing 3-methyladenine, 3-methylguanine, 7-methylguanine and 7-methyladenine.</text>
        <dbReference type="EC" id="3.2.2.21"/>
    </reaction>
</comment>
<dbReference type="CDD" id="cd00056">
    <property type="entry name" value="ENDO3c"/>
    <property type="match status" value="1"/>
</dbReference>
<dbReference type="GO" id="GO:0006285">
    <property type="term" value="P:base-excision repair, AP site formation"/>
    <property type="evidence" value="ECO:0007669"/>
    <property type="project" value="TreeGrafter"/>
</dbReference>
<sequence>MYVVLKSVNFNDWYKEPKGHGDYFVHLCYEIISQQLSGKAASTIIKRFEELFPKKRITAEKLAKIPDKKLRAVGMSWSKASFLKDLAGKTIRKEIGYSKLHEMTDEDVMKELTQVKGIGPWTAEMFLMFALGREDVFSHADQGLRNGMKRVYRLKEIPDAKKADKITAKWKPYRSYGCFALWHSVDS</sequence>
<gene>
    <name evidence="8" type="ORF">A3I33_00310</name>
</gene>
<dbReference type="SUPFAM" id="SSF48150">
    <property type="entry name" value="DNA-glycosylase"/>
    <property type="match status" value="1"/>
</dbReference>
<keyword evidence="4" id="KW-0227">DNA damage</keyword>
<dbReference type="STRING" id="1797692.A3I33_00310"/>
<accession>A0A1G1Z8W7</accession>
<protein>
    <recommendedName>
        <fullName evidence="3">DNA-3-methyladenine glycosylase II</fullName>
        <ecNumber evidence="3">3.2.2.21</ecNumber>
    </recommendedName>
</protein>
<dbReference type="AlphaFoldDB" id="A0A1G1Z8W7"/>
<dbReference type="GO" id="GO:0043916">
    <property type="term" value="F:DNA-7-methylguanine glycosylase activity"/>
    <property type="evidence" value="ECO:0007669"/>
    <property type="project" value="TreeGrafter"/>
</dbReference>
<dbReference type="Gene3D" id="1.10.1670.40">
    <property type="match status" value="1"/>
</dbReference>
<dbReference type="Pfam" id="PF00730">
    <property type="entry name" value="HhH-GPD"/>
    <property type="match status" value="1"/>
</dbReference>
<evidence type="ECO:0000313" key="8">
    <source>
        <dbReference type="EMBL" id="OGY61071.1"/>
    </source>
</evidence>
<feature type="domain" description="Helix-hairpin-helix DNA-binding motif class 1" evidence="6">
    <location>
        <begin position="110"/>
        <end position="129"/>
    </location>
</feature>
<dbReference type="GO" id="GO:0008725">
    <property type="term" value="F:DNA-3-methyladenine glycosylase activity"/>
    <property type="evidence" value="ECO:0007669"/>
    <property type="project" value="TreeGrafter"/>
</dbReference>
<dbReference type="PANTHER" id="PTHR43003">
    <property type="entry name" value="DNA-3-METHYLADENINE GLYCOSYLASE"/>
    <property type="match status" value="1"/>
</dbReference>
<comment type="caution">
    <text evidence="8">The sequence shown here is derived from an EMBL/GenBank/DDBJ whole genome shotgun (WGS) entry which is preliminary data.</text>
</comment>
<organism evidence="8 9">
    <name type="scientific">Candidatus Colwellbacteria bacterium RIFCSPLOWO2_02_FULL_45_11</name>
    <dbReference type="NCBI Taxonomy" id="1797692"/>
    <lineage>
        <taxon>Bacteria</taxon>
        <taxon>Candidatus Colwelliibacteriota</taxon>
    </lineage>
</organism>
<evidence type="ECO:0000256" key="4">
    <source>
        <dbReference type="ARBA" id="ARBA00022763"/>
    </source>
</evidence>
<dbReference type="GO" id="GO:0032993">
    <property type="term" value="C:protein-DNA complex"/>
    <property type="evidence" value="ECO:0007669"/>
    <property type="project" value="TreeGrafter"/>
</dbReference>
<dbReference type="FunFam" id="1.10.340.30:FF:000004">
    <property type="entry name" value="DNA-3-methyladenine glycosylase II"/>
    <property type="match status" value="1"/>
</dbReference>
<feature type="domain" description="HhH-GPD" evidence="7">
    <location>
        <begin position="32"/>
        <end position="186"/>
    </location>
</feature>
<evidence type="ECO:0000259" key="7">
    <source>
        <dbReference type="SMART" id="SM00478"/>
    </source>
</evidence>
<dbReference type="SMART" id="SM00478">
    <property type="entry name" value="ENDO3c"/>
    <property type="match status" value="1"/>
</dbReference>
<dbReference type="GO" id="GO:0006307">
    <property type="term" value="P:DNA alkylation repair"/>
    <property type="evidence" value="ECO:0007669"/>
    <property type="project" value="TreeGrafter"/>
</dbReference>
<dbReference type="PANTHER" id="PTHR43003:SF5">
    <property type="entry name" value="DNA-3-METHYLADENINE GLYCOSYLASE"/>
    <property type="match status" value="1"/>
</dbReference>
<evidence type="ECO:0000256" key="2">
    <source>
        <dbReference type="ARBA" id="ARBA00010817"/>
    </source>
</evidence>
<evidence type="ECO:0000256" key="1">
    <source>
        <dbReference type="ARBA" id="ARBA00000086"/>
    </source>
</evidence>
<dbReference type="InterPro" id="IPR051912">
    <property type="entry name" value="Alkylbase_DNA_Glycosylase/TA"/>
</dbReference>
<evidence type="ECO:0000259" key="6">
    <source>
        <dbReference type="SMART" id="SM00278"/>
    </source>
</evidence>
<dbReference type="InterPro" id="IPR011257">
    <property type="entry name" value="DNA_glycosylase"/>
</dbReference>
<comment type="similarity">
    <text evidence="2">Belongs to the alkylbase DNA glycosidase AlkA family.</text>
</comment>
<dbReference type="Proteomes" id="UP000176544">
    <property type="component" value="Unassembled WGS sequence"/>
</dbReference>
<dbReference type="InterPro" id="IPR003265">
    <property type="entry name" value="HhH-GPD_domain"/>
</dbReference>
<dbReference type="GO" id="GO:0005737">
    <property type="term" value="C:cytoplasm"/>
    <property type="evidence" value="ECO:0007669"/>
    <property type="project" value="TreeGrafter"/>
</dbReference>
<dbReference type="EMBL" id="MHJA01000017">
    <property type="protein sequence ID" value="OGY61071.1"/>
    <property type="molecule type" value="Genomic_DNA"/>
</dbReference>
<dbReference type="GO" id="GO:0032131">
    <property type="term" value="F:alkylated DNA binding"/>
    <property type="evidence" value="ECO:0007669"/>
    <property type="project" value="TreeGrafter"/>
</dbReference>
<name>A0A1G1Z8W7_9BACT</name>
<evidence type="ECO:0000313" key="9">
    <source>
        <dbReference type="Proteomes" id="UP000176544"/>
    </source>
</evidence>
<evidence type="ECO:0000256" key="5">
    <source>
        <dbReference type="ARBA" id="ARBA00023204"/>
    </source>
</evidence>
<keyword evidence="5" id="KW-0234">DNA repair</keyword>
<dbReference type="InterPro" id="IPR003583">
    <property type="entry name" value="Hlx-hairpin-Hlx_DNA-bd_motif"/>
</dbReference>
<evidence type="ECO:0000256" key="3">
    <source>
        <dbReference type="ARBA" id="ARBA00012000"/>
    </source>
</evidence>
<proteinExistence type="inferred from homology"/>
<dbReference type="EC" id="3.2.2.21" evidence="3"/>
<dbReference type="Gene3D" id="1.10.340.30">
    <property type="entry name" value="Hypothetical protein, domain 2"/>
    <property type="match status" value="1"/>
</dbReference>
<dbReference type="SMART" id="SM00278">
    <property type="entry name" value="HhH1"/>
    <property type="match status" value="1"/>
</dbReference>
<reference evidence="8 9" key="1">
    <citation type="journal article" date="2016" name="Nat. Commun.">
        <title>Thousands of microbial genomes shed light on interconnected biogeochemical processes in an aquifer system.</title>
        <authorList>
            <person name="Anantharaman K."/>
            <person name="Brown C.T."/>
            <person name="Hug L.A."/>
            <person name="Sharon I."/>
            <person name="Castelle C.J."/>
            <person name="Probst A.J."/>
            <person name="Thomas B.C."/>
            <person name="Singh A."/>
            <person name="Wilkins M.J."/>
            <person name="Karaoz U."/>
            <person name="Brodie E.L."/>
            <person name="Williams K.H."/>
            <person name="Hubbard S.S."/>
            <person name="Banfield J.F."/>
        </authorList>
    </citation>
    <scope>NUCLEOTIDE SEQUENCE [LARGE SCALE GENOMIC DNA]</scope>
</reference>